<dbReference type="Gene3D" id="3.30.420.610">
    <property type="entry name" value="LOTUS domain-like"/>
    <property type="match status" value="1"/>
</dbReference>
<dbReference type="PROSITE" id="PS51644">
    <property type="entry name" value="HTH_OST"/>
    <property type="match status" value="1"/>
</dbReference>
<feature type="domain" description="HTH OST-type" evidence="2">
    <location>
        <begin position="172"/>
        <end position="247"/>
    </location>
</feature>
<dbReference type="STRING" id="887929.HMP0721_1772"/>
<proteinExistence type="predicted"/>
<feature type="region of interest" description="Disordered" evidence="1">
    <location>
        <begin position="151"/>
        <end position="173"/>
    </location>
</feature>
<dbReference type="EMBL" id="AEQN01000023">
    <property type="protein sequence ID" value="EFV01033.1"/>
    <property type="molecule type" value="Genomic_DNA"/>
</dbReference>
<dbReference type="PANTHER" id="PTHR35811:SF1">
    <property type="entry name" value="HTH OST-TYPE DOMAIN-CONTAINING PROTEIN"/>
    <property type="match status" value="1"/>
</dbReference>
<dbReference type="CDD" id="cd11297">
    <property type="entry name" value="PIN_LabA-like_N_1"/>
    <property type="match status" value="1"/>
</dbReference>
<dbReference type="InterPro" id="IPR025605">
    <property type="entry name" value="OST-HTH/LOTUS_dom"/>
</dbReference>
<accession>E6MID7</accession>
<evidence type="ECO:0000259" key="2">
    <source>
        <dbReference type="PROSITE" id="PS51644"/>
    </source>
</evidence>
<dbReference type="InterPro" id="IPR041966">
    <property type="entry name" value="LOTUS-like"/>
</dbReference>
<comment type="caution">
    <text evidence="3">The sequence shown here is derived from an EMBL/GenBank/DDBJ whole genome shotgun (WGS) entry which is preliminary data.</text>
</comment>
<evidence type="ECO:0000313" key="3">
    <source>
        <dbReference type="EMBL" id="EFV01033.1"/>
    </source>
</evidence>
<dbReference type="AlphaFoldDB" id="E6MID7"/>
<dbReference type="OrthoDB" id="9783963at2"/>
<reference evidence="3 4" key="1">
    <citation type="submission" date="2010-12" db="EMBL/GenBank/DDBJ databases">
        <authorList>
            <person name="Muzny D."/>
            <person name="Qin X."/>
            <person name="Deng J."/>
            <person name="Jiang H."/>
            <person name="Liu Y."/>
            <person name="Qu J."/>
            <person name="Song X.-Z."/>
            <person name="Zhang L."/>
            <person name="Thornton R."/>
            <person name="Coyle M."/>
            <person name="Francisco L."/>
            <person name="Jackson L."/>
            <person name="Javaid M."/>
            <person name="Korchina V."/>
            <person name="Kovar C."/>
            <person name="Mata R."/>
            <person name="Mathew T."/>
            <person name="Ngo R."/>
            <person name="Nguyen L."/>
            <person name="Nguyen N."/>
            <person name="Okwuonu G."/>
            <person name="Ongeri F."/>
            <person name="Pham C."/>
            <person name="Simmons D."/>
            <person name="Wilczek-Boney K."/>
            <person name="Hale W."/>
            <person name="Jakkamsetti A."/>
            <person name="Pham P."/>
            <person name="Ruth R."/>
            <person name="San Lucas F."/>
            <person name="Warren J."/>
            <person name="Zhang J."/>
            <person name="Zhao Z."/>
            <person name="Zhou C."/>
            <person name="Zhu D."/>
            <person name="Lee S."/>
            <person name="Bess C."/>
            <person name="Blankenburg K."/>
            <person name="Forbes L."/>
            <person name="Fu Q."/>
            <person name="Gubbala S."/>
            <person name="Hirani K."/>
            <person name="Jayaseelan J.C."/>
            <person name="Lara F."/>
            <person name="Munidasa M."/>
            <person name="Palculict T."/>
            <person name="Patil S."/>
            <person name="Pu L.-L."/>
            <person name="Saada N."/>
            <person name="Tang L."/>
            <person name="Weissenberger G."/>
            <person name="Zhu Y."/>
            <person name="Hemphill L."/>
            <person name="Shang Y."/>
            <person name="Youmans B."/>
            <person name="Ayvaz T."/>
            <person name="Ross M."/>
            <person name="Santibanez J."/>
            <person name="Aqrawi P."/>
            <person name="Gross S."/>
            <person name="Joshi V."/>
            <person name="Fowler G."/>
            <person name="Nazareth L."/>
            <person name="Reid J."/>
            <person name="Worley K."/>
            <person name="Petrosino J."/>
            <person name="Highlander S."/>
            <person name="Gibbs R."/>
        </authorList>
    </citation>
    <scope>NUCLEOTIDE SEQUENCE [LARGE SCALE GENOMIC DNA]</scope>
    <source>
        <strain evidence="3 4">ATCC 23263</strain>
    </source>
</reference>
<dbReference type="CDD" id="cd10146">
    <property type="entry name" value="LabA_like_C"/>
    <property type="match status" value="1"/>
</dbReference>
<name>E6MID7_9FIRM</name>
<dbReference type="PANTHER" id="PTHR35811">
    <property type="entry name" value="SLR1870 PROTEIN"/>
    <property type="match status" value="1"/>
</dbReference>
<gene>
    <name evidence="3" type="ORF">HMP0721_1772</name>
</gene>
<evidence type="ECO:0000256" key="1">
    <source>
        <dbReference type="SAM" id="MobiDB-lite"/>
    </source>
</evidence>
<dbReference type="RefSeq" id="WP_006599194.1">
    <property type="nucleotide sequence ID" value="NZ_GL622359.1"/>
</dbReference>
<dbReference type="HOGENOM" id="CLU_034061_0_1_9"/>
<evidence type="ECO:0000313" key="4">
    <source>
        <dbReference type="Proteomes" id="UP000004754"/>
    </source>
</evidence>
<dbReference type="GO" id="GO:0004540">
    <property type="term" value="F:RNA nuclease activity"/>
    <property type="evidence" value="ECO:0007669"/>
    <property type="project" value="InterPro"/>
</dbReference>
<dbReference type="InterPro" id="IPR021139">
    <property type="entry name" value="NYN"/>
</dbReference>
<dbReference type="Proteomes" id="UP000004754">
    <property type="component" value="Unassembled WGS sequence"/>
</dbReference>
<sequence length="320" mass="35647">MEDLRFAILIDGDNISARYIAGILDEMTSYGVATYKRIYGDWTSTGANKWKEQLLSKSITPIQQFANVSGKNATDSALIIDAMDILYGGMVDGFCIVSSDSDFTRLASRLRESGMMVIGMGEDKTPDSFRNACTKFISLENILDSYEQDIDQDSDGEAETPRHKQKKTARTSRKTIENTVVGIITENENNGKATGLGEVGSRLNNKYPDFDVRNYGYSLLSKFLEESSRFTVGRQGRMQTVRLTSSSDSGSEIEQFIVRKVRDAGKNGIELGYLGNLVHTAFPGFRWKDEGYAKFSKYVQHIAGIRICEFGESVSRALLK</sequence>
<dbReference type="Pfam" id="PF01936">
    <property type="entry name" value="NYN"/>
    <property type="match status" value="1"/>
</dbReference>
<keyword evidence="4" id="KW-1185">Reference proteome</keyword>
<dbReference type="Gene3D" id="3.40.50.1010">
    <property type="entry name" value="5'-nuclease"/>
    <property type="match status" value="1"/>
</dbReference>
<dbReference type="Pfam" id="PF12872">
    <property type="entry name" value="OST-HTH"/>
    <property type="match status" value="2"/>
</dbReference>
<feature type="compositionally biased region" description="Basic residues" evidence="1">
    <location>
        <begin position="163"/>
        <end position="173"/>
    </location>
</feature>
<organism evidence="3 4">
    <name type="scientific">Pseudoramibacter alactolyticus ATCC 23263</name>
    <dbReference type="NCBI Taxonomy" id="887929"/>
    <lineage>
        <taxon>Bacteria</taxon>
        <taxon>Bacillati</taxon>
        <taxon>Bacillota</taxon>
        <taxon>Clostridia</taxon>
        <taxon>Eubacteriales</taxon>
        <taxon>Eubacteriaceae</taxon>
        <taxon>Pseudoramibacter</taxon>
    </lineage>
</organism>
<protein>
    <recommendedName>
        <fullName evidence="2">HTH OST-type domain-containing protein</fullName>
    </recommendedName>
</protein>
<dbReference type="eggNOG" id="COG1432">
    <property type="taxonomic scope" value="Bacteria"/>
</dbReference>